<dbReference type="Proteomes" id="UP000289996">
    <property type="component" value="Unassembled WGS sequence"/>
</dbReference>
<dbReference type="AlphaFoldDB" id="A0A660E7Y7"/>
<gene>
    <name evidence="2" type="ORF">MUDAN_MDHGFNIF_00645</name>
</gene>
<keyword evidence="3" id="KW-1185">Reference proteome</keyword>
<keyword evidence="1" id="KW-0472">Membrane</keyword>
<evidence type="ECO:0000313" key="3">
    <source>
        <dbReference type="Proteomes" id="UP000289996"/>
    </source>
</evidence>
<evidence type="ECO:0000313" key="2">
    <source>
        <dbReference type="EMBL" id="VDG28459.1"/>
    </source>
</evidence>
<protein>
    <submittedName>
        <fullName evidence="2">Uncharacterized protein</fullName>
    </submittedName>
</protein>
<evidence type="ECO:0000256" key="1">
    <source>
        <dbReference type="SAM" id="Phobius"/>
    </source>
</evidence>
<keyword evidence="1" id="KW-1133">Transmembrane helix</keyword>
<feature type="transmembrane region" description="Helical" evidence="1">
    <location>
        <begin position="15"/>
        <end position="34"/>
    </location>
</feature>
<keyword evidence="1" id="KW-0812">Transmembrane</keyword>
<dbReference type="EMBL" id="UYIG01000112">
    <property type="protein sequence ID" value="VDG28459.1"/>
    <property type="molecule type" value="Genomic_DNA"/>
</dbReference>
<feature type="transmembrane region" description="Helical" evidence="1">
    <location>
        <begin position="54"/>
        <end position="75"/>
    </location>
</feature>
<reference evidence="2 3" key="1">
    <citation type="submission" date="2018-11" db="EMBL/GenBank/DDBJ databases">
        <authorList>
            <person name="Wuyts S."/>
        </authorList>
    </citation>
    <scope>NUCLEOTIDE SEQUENCE [LARGE SCALE GENOMIC DNA]</scope>
    <source>
        <strain evidence="2">Lactobacillus mudanjiangensis AMBF249</strain>
    </source>
</reference>
<name>A0A660E7Y7_9LACO</name>
<accession>A0A660E7Y7</accession>
<sequence length="89" mass="10055">MITSIWLLLALSQKIEISFFCAILFPVIGMNSFIKLLPTNFLMPIRAQEAGLTWGQVLLIETVYLVVIFIVGCLFSNGLEYKKGEIDEQ</sequence>
<proteinExistence type="predicted"/>
<organism evidence="2 3">
    <name type="scientific">Lactiplantibacillus mudanjiangensis</name>
    <dbReference type="NCBI Taxonomy" id="1296538"/>
    <lineage>
        <taxon>Bacteria</taxon>
        <taxon>Bacillati</taxon>
        <taxon>Bacillota</taxon>
        <taxon>Bacilli</taxon>
        <taxon>Lactobacillales</taxon>
        <taxon>Lactobacillaceae</taxon>
        <taxon>Lactiplantibacillus</taxon>
    </lineage>
</organism>